<protein>
    <submittedName>
        <fullName evidence="2">Geranylgeranyl transferase type I beta subunit</fullName>
    </submittedName>
</protein>
<accession>A0A8B0LSZ3</accession>
<dbReference type="EMBL" id="MW522970">
    <property type="protein sequence ID" value="QTW05495.1"/>
    <property type="molecule type" value="Genomic_DNA"/>
</dbReference>
<sequence length="50" mass="5883">MVMCANFCGLNFLTNTHKKKVYKRKVAKENYQKQQSGMSSLNNYESEVKY</sequence>
<name>A0A8B0LSZ3_9VIRU</name>
<evidence type="ECO:0000313" key="2">
    <source>
        <dbReference type="EMBL" id="QTW05495.1"/>
    </source>
</evidence>
<keyword evidence="2" id="KW-0808">Transferase</keyword>
<dbReference type="GO" id="GO:0016740">
    <property type="term" value="F:transferase activity"/>
    <property type="evidence" value="ECO:0007669"/>
    <property type="project" value="UniProtKB-KW"/>
</dbReference>
<organism evidence="2">
    <name type="scientific">uncultured archaeal virus</name>
    <dbReference type="NCBI Taxonomy" id="1960247"/>
    <lineage>
        <taxon>Viruses</taxon>
        <taxon>environmental samples</taxon>
    </lineage>
</organism>
<feature type="region of interest" description="Disordered" evidence="1">
    <location>
        <begin position="31"/>
        <end position="50"/>
    </location>
</feature>
<proteinExistence type="predicted"/>
<reference evidence="2" key="1">
    <citation type="submission" date="2021-01" db="EMBL/GenBank/DDBJ databases">
        <title>Lytic archaeal viruses infect abundant primary producers in Earth s crust.</title>
        <authorList>
            <person name="Rahlff J."/>
            <person name="Turzynski V."/>
            <person name="Esser S.P."/>
            <person name="Monsees I."/>
            <person name="Bornemann T.L.V."/>
            <person name="Figueroa-Gonzalez P.A."/>
            <person name="Schulz F."/>
            <person name="Woyke T."/>
            <person name="Klingl A."/>
            <person name="Moraru C."/>
            <person name="Probst A.J."/>
        </authorList>
    </citation>
    <scope>NUCLEOTIDE SEQUENCE</scope>
</reference>
<feature type="compositionally biased region" description="Polar residues" evidence="1">
    <location>
        <begin position="32"/>
        <end position="50"/>
    </location>
</feature>
<evidence type="ECO:0000256" key="1">
    <source>
        <dbReference type="SAM" id="MobiDB-lite"/>
    </source>
</evidence>